<dbReference type="EMBL" id="QWGA01000003">
    <property type="protein sequence ID" value="RIJ32081.1"/>
    <property type="molecule type" value="Genomic_DNA"/>
</dbReference>
<dbReference type="OrthoDB" id="1628901at2"/>
<dbReference type="PROSITE" id="PS52015">
    <property type="entry name" value="TONB_CTD"/>
    <property type="match status" value="1"/>
</dbReference>
<comment type="caution">
    <text evidence="7">The sequence shown here is derived from an EMBL/GenBank/DDBJ whole genome shotgun (WGS) entry which is preliminary data.</text>
</comment>
<gene>
    <name evidence="7" type="ORF">D1222_07570</name>
</gene>
<keyword evidence="5" id="KW-0732">Signal</keyword>
<protein>
    <submittedName>
        <fullName evidence="7">TonB family protein</fullName>
    </submittedName>
</protein>
<evidence type="ECO:0000313" key="8">
    <source>
        <dbReference type="Proteomes" id="UP000265845"/>
    </source>
</evidence>
<evidence type="ECO:0000259" key="6">
    <source>
        <dbReference type="PROSITE" id="PS52015"/>
    </source>
</evidence>
<proteinExistence type="predicted"/>
<feature type="chain" id="PRO_5017175951" evidence="5">
    <location>
        <begin position="22"/>
        <end position="391"/>
    </location>
</feature>
<dbReference type="NCBIfam" id="TIGR01352">
    <property type="entry name" value="tonB_Cterm"/>
    <property type="match status" value="1"/>
</dbReference>
<feature type="signal peptide" evidence="5">
    <location>
        <begin position="1"/>
        <end position="21"/>
    </location>
</feature>
<evidence type="ECO:0000256" key="2">
    <source>
        <dbReference type="ARBA" id="ARBA00022692"/>
    </source>
</evidence>
<feature type="domain" description="TonB C-terminal" evidence="6">
    <location>
        <begin position="289"/>
        <end position="389"/>
    </location>
</feature>
<dbReference type="GO" id="GO:0055085">
    <property type="term" value="P:transmembrane transport"/>
    <property type="evidence" value="ECO:0007669"/>
    <property type="project" value="InterPro"/>
</dbReference>
<evidence type="ECO:0000256" key="5">
    <source>
        <dbReference type="SAM" id="SignalP"/>
    </source>
</evidence>
<evidence type="ECO:0000256" key="3">
    <source>
        <dbReference type="ARBA" id="ARBA00022989"/>
    </source>
</evidence>
<sequence length="391" mass="42962">MRKFIVSALAVFGALCAPAVAKISDETVARYNAAVQANDVPSLLTAAEALAGEAVASPDDRDAALLAFEAAWALCRNGECEAAIPAAEFALGLPANAGEHPTREDRRLLLAYAEWTVEKNSDTRTALDAELSDRVESFPTLLTVSAFHNRYINDLSEGRARMAQKTAAAAATHMGQAKDQVGQLWSGAELAVHTTHFNEKQSPDALIGIAELYAELKLMFHVAPSPAPEWLRNRYYETNAWWTAMHAYFRSEDTSSWARRRAQKIVDDAITDDNHTHVEGDTTHAEDRIRRCPGNLNRPPSPKYPQAALNEGYVGAVIVAFDVNEEGRIDARIAASVPSDKFDEAVLESMERLKWNWEEPGPGAPPCRKEVKNVIQPFEFAFAASYDVLPN</sequence>
<dbReference type="Proteomes" id="UP000265845">
    <property type="component" value="Unassembled WGS sequence"/>
</dbReference>
<evidence type="ECO:0000256" key="4">
    <source>
        <dbReference type="ARBA" id="ARBA00023136"/>
    </source>
</evidence>
<dbReference type="InterPro" id="IPR037682">
    <property type="entry name" value="TonB_C"/>
</dbReference>
<dbReference type="SUPFAM" id="SSF74653">
    <property type="entry name" value="TolA/TonB C-terminal domain"/>
    <property type="match status" value="1"/>
</dbReference>
<reference evidence="7 8" key="1">
    <citation type="submission" date="2018-08" db="EMBL/GenBank/DDBJ databases">
        <title>Henriciella mobilis sp. nov., isolated from seawater.</title>
        <authorList>
            <person name="Cheng H."/>
            <person name="Wu Y.-H."/>
            <person name="Xu X.-W."/>
            <person name="Guo L.-L."/>
        </authorList>
    </citation>
    <scope>NUCLEOTIDE SEQUENCE [LARGE SCALE GENOMIC DNA]</scope>
    <source>
        <strain evidence="7 8">CCUG67844</strain>
    </source>
</reference>
<dbReference type="Pfam" id="PF03544">
    <property type="entry name" value="TonB_C"/>
    <property type="match status" value="1"/>
</dbReference>
<accession>A0A399RMX2</accession>
<keyword evidence="4" id="KW-0472">Membrane</keyword>
<dbReference type="Gene3D" id="3.30.2420.10">
    <property type="entry name" value="TonB"/>
    <property type="match status" value="1"/>
</dbReference>
<keyword evidence="2" id="KW-0812">Transmembrane</keyword>
<dbReference type="AlphaFoldDB" id="A0A399RMX2"/>
<dbReference type="RefSeq" id="WP_119453569.1">
    <property type="nucleotide sequence ID" value="NZ_QWGA01000003.1"/>
</dbReference>
<organism evidence="7 8">
    <name type="scientific">Henriciella algicola</name>
    <dbReference type="NCBI Taxonomy" id="1608422"/>
    <lineage>
        <taxon>Bacteria</taxon>
        <taxon>Pseudomonadati</taxon>
        <taxon>Pseudomonadota</taxon>
        <taxon>Alphaproteobacteria</taxon>
        <taxon>Hyphomonadales</taxon>
        <taxon>Hyphomonadaceae</taxon>
        <taxon>Henriciella</taxon>
    </lineage>
</organism>
<keyword evidence="8" id="KW-1185">Reference proteome</keyword>
<name>A0A399RMX2_9PROT</name>
<evidence type="ECO:0000256" key="1">
    <source>
        <dbReference type="ARBA" id="ARBA00004167"/>
    </source>
</evidence>
<dbReference type="GO" id="GO:0016020">
    <property type="term" value="C:membrane"/>
    <property type="evidence" value="ECO:0007669"/>
    <property type="project" value="UniProtKB-SubCell"/>
</dbReference>
<keyword evidence="3" id="KW-1133">Transmembrane helix</keyword>
<evidence type="ECO:0000313" key="7">
    <source>
        <dbReference type="EMBL" id="RIJ32081.1"/>
    </source>
</evidence>
<comment type="subcellular location">
    <subcellularLocation>
        <location evidence="1">Membrane</location>
        <topology evidence="1">Single-pass membrane protein</topology>
    </subcellularLocation>
</comment>
<dbReference type="InterPro" id="IPR006260">
    <property type="entry name" value="TonB/TolA_C"/>
</dbReference>